<feature type="compositionally biased region" description="Low complexity" evidence="1">
    <location>
        <begin position="771"/>
        <end position="783"/>
    </location>
</feature>
<feature type="region of interest" description="Disordered" evidence="1">
    <location>
        <begin position="489"/>
        <end position="531"/>
    </location>
</feature>
<dbReference type="GeneID" id="37031003"/>
<dbReference type="RefSeq" id="XP_025362292.1">
    <property type="nucleotide sequence ID" value="XM_025509180.1"/>
</dbReference>
<sequence>MATMTTTSAGQLPSASGSGSASAAGPSWASGSNSSNTASNTEAQSAASDEQSVASQNASTSQHHHRKGSSSGSSSTNSRRNNPMNPAFGMTSNEGPAAGPSRSPPATSSSSRVKRNHKSSDRLHRLGGNAGSSTHLAGKRNKSHTQLAAAGGGGGGAGSGGGAGGAGRRKKSASKGSRDAEATGSGNEDGWASATPEPSTPNSPARQASGDEDDEGLTMGARKKPTAAPAVAAAAASAAPPALSSARAAPQLRTAPESRKEATPPPPSMNRSDTSKTLVADSDEPAGSLAFPRGREEMANVSSLPLPRRGRSDSDDTLGGNNGISTTQTSSSDATRTPDVNVPAAAATSSSSSTPLKGPGRPQPHLRISSSASNKTLTGSPSSTLSRLSTRSRTLSLMPRDRHAAAPPMLSTHNALAGNLGALQERRGDDFMSVPSRSFSTGMTHSPSAPAYLHEGGGKSLRRIGSSASIGSNITLPGGSATVGYAQRSTASRAPIPPELSRAHGGSGSGGSGSSEAVERRRTESTRSLTAADAAKLAAKLRQARDAMDEQQGGGGGSGGAYVGASAARSGASASLAHASLEGNRHSKPVVSIFAKEQERRGKPTAVAVKPNSVWSAQFISSGQVQGRKEAASSQQRQSTRYVGLYGLGGPPIEKTPLNDALLAPSFDGDEFEASWAPALANAAGLGARTSHGRGIAGGHGAGGVSSDFLEDGTPFHDPTMSFSGSAAVNGPNATPVHLIHGLTAISPEPFPLDPADAPTLDIASHHQHPQSGSMSASQSSSLMAEPATLRAIALTSQVLSTHRSHEMTRRYFDPMREGLDRALRPSARAALAAAAAASASTTSSASPAAGGAAAAGSRGATRSMTAPSSPRTGSGSSAGGRLTPNYQRPAHRSSGQSQSHLHLTSLGEAAAAAASSNPVQGLKRVWSSATAGGAMSRGGSGNSNVTLGGRR</sequence>
<feature type="compositionally biased region" description="Polar residues" evidence="1">
    <location>
        <begin position="943"/>
        <end position="952"/>
    </location>
</feature>
<feature type="compositionally biased region" description="Polar residues" evidence="1">
    <location>
        <begin position="49"/>
        <end position="60"/>
    </location>
</feature>
<name>A0A316UQV7_9BASI</name>
<keyword evidence="3" id="KW-1185">Reference proteome</keyword>
<evidence type="ECO:0000256" key="1">
    <source>
        <dbReference type="SAM" id="MobiDB-lite"/>
    </source>
</evidence>
<feature type="region of interest" description="Disordered" evidence="1">
    <location>
        <begin position="1"/>
        <end position="400"/>
    </location>
</feature>
<feature type="compositionally biased region" description="Gly residues" evidence="1">
    <location>
        <begin position="150"/>
        <end position="166"/>
    </location>
</feature>
<organism evidence="2 3">
    <name type="scientific">Jaminaea rosea</name>
    <dbReference type="NCBI Taxonomy" id="1569628"/>
    <lineage>
        <taxon>Eukaryota</taxon>
        <taxon>Fungi</taxon>
        <taxon>Dikarya</taxon>
        <taxon>Basidiomycota</taxon>
        <taxon>Ustilaginomycotina</taxon>
        <taxon>Exobasidiomycetes</taxon>
        <taxon>Microstromatales</taxon>
        <taxon>Microstromatales incertae sedis</taxon>
        <taxon>Jaminaea</taxon>
    </lineage>
</organism>
<evidence type="ECO:0000313" key="2">
    <source>
        <dbReference type="EMBL" id="PWN27680.1"/>
    </source>
</evidence>
<dbReference type="OrthoDB" id="3362327at2759"/>
<feature type="compositionally biased region" description="Polar residues" evidence="1">
    <location>
        <begin position="865"/>
        <end position="876"/>
    </location>
</feature>
<dbReference type="AlphaFoldDB" id="A0A316UQV7"/>
<feature type="region of interest" description="Disordered" evidence="1">
    <location>
        <begin position="840"/>
        <end position="902"/>
    </location>
</feature>
<feature type="compositionally biased region" description="Low complexity" evidence="1">
    <location>
        <begin position="344"/>
        <end position="354"/>
    </location>
</feature>
<accession>A0A316UQV7</accession>
<feature type="compositionally biased region" description="Polar residues" evidence="1">
    <location>
        <begin position="196"/>
        <end position="206"/>
    </location>
</feature>
<feature type="compositionally biased region" description="Low complexity" evidence="1">
    <location>
        <begin position="8"/>
        <end position="48"/>
    </location>
</feature>
<feature type="region of interest" description="Disordered" evidence="1">
    <location>
        <begin position="930"/>
        <end position="952"/>
    </location>
</feature>
<reference evidence="2 3" key="1">
    <citation type="journal article" date="2018" name="Mol. Biol. Evol.">
        <title>Broad Genomic Sampling Reveals a Smut Pathogenic Ancestry of the Fungal Clade Ustilaginomycotina.</title>
        <authorList>
            <person name="Kijpornyongpan T."/>
            <person name="Mondo S.J."/>
            <person name="Barry K."/>
            <person name="Sandor L."/>
            <person name="Lee J."/>
            <person name="Lipzen A."/>
            <person name="Pangilinan J."/>
            <person name="LaButti K."/>
            <person name="Hainaut M."/>
            <person name="Henrissat B."/>
            <person name="Grigoriev I.V."/>
            <person name="Spatafora J.W."/>
            <person name="Aime M.C."/>
        </authorList>
    </citation>
    <scope>NUCLEOTIDE SEQUENCE [LARGE SCALE GENOMIC DNA]</scope>
    <source>
        <strain evidence="2 3">MCA 5214</strain>
    </source>
</reference>
<gene>
    <name evidence="2" type="ORF">BDZ90DRAFT_279459</name>
</gene>
<feature type="compositionally biased region" description="Low complexity" evidence="1">
    <location>
        <begin position="376"/>
        <end position="397"/>
    </location>
</feature>
<protein>
    <submittedName>
        <fullName evidence="2">Uncharacterized protein</fullName>
    </submittedName>
</protein>
<feature type="compositionally biased region" description="Low complexity" evidence="1">
    <location>
        <begin position="227"/>
        <end position="250"/>
    </location>
</feature>
<feature type="compositionally biased region" description="Polar residues" evidence="1">
    <location>
        <begin position="323"/>
        <end position="335"/>
    </location>
</feature>
<dbReference type="EMBL" id="KZ819667">
    <property type="protein sequence ID" value="PWN27680.1"/>
    <property type="molecule type" value="Genomic_DNA"/>
</dbReference>
<feature type="compositionally biased region" description="Low complexity" evidence="1">
    <location>
        <begin position="69"/>
        <end position="82"/>
    </location>
</feature>
<feature type="compositionally biased region" description="Low complexity" evidence="1">
    <location>
        <begin position="840"/>
        <end position="864"/>
    </location>
</feature>
<proteinExistence type="predicted"/>
<feature type="region of interest" description="Disordered" evidence="1">
    <location>
        <begin position="752"/>
        <end position="783"/>
    </location>
</feature>
<evidence type="ECO:0000313" key="3">
    <source>
        <dbReference type="Proteomes" id="UP000245884"/>
    </source>
</evidence>
<dbReference type="Proteomes" id="UP000245884">
    <property type="component" value="Unassembled WGS sequence"/>
</dbReference>
<feature type="compositionally biased region" description="Low complexity" evidence="1">
    <location>
        <begin position="95"/>
        <end position="111"/>
    </location>
</feature>